<feature type="chain" id="PRO_5015406705" evidence="2">
    <location>
        <begin position="25"/>
        <end position="72"/>
    </location>
</feature>
<sequence>MKKITIVPMIAVLALGLAACTKPAATENVTDIQSNTVVEESDANLSAVDGIETSNSTDLENSVDSNSSGNAL</sequence>
<dbReference type="OrthoDB" id="7573324at2"/>
<proteinExistence type="predicted"/>
<evidence type="ECO:0000313" key="4">
    <source>
        <dbReference type="Proteomes" id="UP000244013"/>
    </source>
</evidence>
<comment type="caution">
    <text evidence="3">The sequence shown here is derived from an EMBL/GenBank/DDBJ whole genome shotgun (WGS) entry which is preliminary data.</text>
</comment>
<dbReference type="EMBL" id="QAYE01000002">
    <property type="protein sequence ID" value="PTW48203.1"/>
    <property type="molecule type" value="Genomic_DNA"/>
</dbReference>
<gene>
    <name evidence="3" type="ORF">C8J25_102293</name>
</gene>
<keyword evidence="2" id="KW-0732">Signal</keyword>
<dbReference type="GeneID" id="91005324"/>
<accession>A0A2T5U9L3</accession>
<reference evidence="3 4" key="1">
    <citation type="submission" date="2018-04" db="EMBL/GenBank/DDBJ databases">
        <title>Genomic Encyclopedia of Type Strains, Phase III (KMG-III): the genomes of soil and plant-associated and newly described type strains.</title>
        <authorList>
            <person name="Whitman W."/>
        </authorList>
    </citation>
    <scope>NUCLEOTIDE SEQUENCE [LARGE SCALE GENOMIC DNA]</scope>
    <source>
        <strain evidence="3 4">MA-olki</strain>
    </source>
</reference>
<dbReference type="RefSeq" id="WP_056058912.1">
    <property type="nucleotide sequence ID" value="NZ_QAYE01000002.1"/>
</dbReference>
<feature type="compositionally biased region" description="Polar residues" evidence="1">
    <location>
        <begin position="52"/>
        <end position="72"/>
    </location>
</feature>
<evidence type="ECO:0000313" key="3">
    <source>
        <dbReference type="EMBL" id="PTW48203.1"/>
    </source>
</evidence>
<evidence type="ECO:0000256" key="2">
    <source>
        <dbReference type="SAM" id="SignalP"/>
    </source>
</evidence>
<organism evidence="3 4">
    <name type="scientific">Sphingomonas faeni</name>
    <dbReference type="NCBI Taxonomy" id="185950"/>
    <lineage>
        <taxon>Bacteria</taxon>
        <taxon>Pseudomonadati</taxon>
        <taxon>Pseudomonadota</taxon>
        <taxon>Alphaproteobacteria</taxon>
        <taxon>Sphingomonadales</taxon>
        <taxon>Sphingomonadaceae</taxon>
        <taxon>Sphingomonas</taxon>
    </lineage>
</organism>
<name>A0A2T5U9L3_9SPHN</name>
<feature type="signal peptide" evidence="2">
    <location>
        <begin position="1"/>
        <end position="24"/>
    </location>
</feature>
<dbReference type="AlphaFoldDB" id="A0A2T5U9L3"/>
<dbReference type="PROSITE" id="PS51257">
    <property type="entry name" value="PROKAR_LIPOPROTEIN"/>
    <property type="match status" value="1"/>
</dbReference>
<evidence type="ECO:0000256" key="1">
    <source>
        <dbReference type="SAM" id="MobiDB-lite"/>
    </source>
</evidence>
<feature type="region of interest" description="Disordered" evidence="1">
    <location>
        <begin position="43"/>
        <end position="72"/>
    </location>
</feature>
<dbReference type="Proteomes" id="UP000244013">
    <property type="component" value="Unassembled WGS sequence"/>
</dbReference>
<protein>
    <submittedName>
        <fullName evidence="3">Uncharacterized protein</fullName>
    </submittedName>
</protein>